<dbReference type="KEGG" id="smam:Mal15_12840"/>
<comment type="function">
    <text evidence="2">Catalyzes the conversion of dihydroorotate to orotate with quinone as electron acceptor.</text>
</comment>
<evidence type="ECO:0000256" key="12">
    <source>
        <dbReference type="ARBA" id="ARBA00023136"/>
    </source>
</evidence>
<dbReference type="GO" id="GO:0044205">
    <property type="term" value="P:'de novo' UMP biosynthetic process"/>
    <property type="evidence" value="ECO:0007669"/>
    <property type="project" value="UniProtKB-UniPathway"/>
</dbReference>
<protein>
    <recommendedName>
        <fullName evidence="7 14">Dihydroorotate dehydrogenase (quinone)</fullName>
        <ecNumber evidence="6 14">1.3.5.2</ecNumber>
    </recommendedName>
</protein>
<evidence type="ECO:0000256" key="6">
    <source>
        <dbReference type="ARBA" id="ARBA00012791"/>
    </source>
</evidence>
<dbReference type="Gene3D" id="3.20.20.70">
    <property type="entry name" value="Aldolase class I"/>
    <property type="match status" value="1"/>
</dbReference>
<dbReference type="InterPro" id="IPR001295">
    <property type="entry name" value="Dihydroorotate_DH_CS"/>
</dbReference>
<keyword evidence="17" id="KW-1185">Reference proteome</keyword>
<evidence type="ECO:0000259" key="15">
    <source>
        <dbReference type="Pfam" id="PF01180"/>
    </source>
</evidence>
<dbReference type="GO" id="GO:0005886">
    <property type="term" value="C:plasma membrane"/>
    <property type="evidence" value="ECO:0007669"/>
    <property type="project" value="TreeGrafter"/>
</dbReference>
<evidence type="ECO:0000256" key="9">
    <source>
        <dbReference type="ARBA" id="ARBA00022643"/>
    </source>
</evidence>
<keyword evidence="10" id="KW-0665">Pyrimidine biosynthesis</keyword>
<comment type="similarity">
    <text evidence="5">Belongs to the dihydroorotate dehydrogenase family. Type 2 subfamily.</text>
</comment>
<comment type="pathway">
    <text evidence="4">Pyrimidine metabolism; UMP biosynthesis via de novo pathway; orotate from (S)-dihydroorotate (quinone route): step 1/1.</text>
</comment>
<evidence type="ECO:0000313" key="16">
    <source>
        <dbReference type="EMBL" id="QEF97245.1"/>
    </source>
</evidence>
<evidence type="ECO:0000256" key="14">
    <source>
        <dbReference type="NCBIfam" id="TIGR01036"/>
    </source>
</evidence>
<keyword evidence="11 16" id="KW-0560">Oxidoreductase</keyword>
<dbReference type="InterPro" id="IPR050074">
    <property type="entry name" value="DHO_dehydrogenase"/>
</dbReference>
<dbReference type="NCBIfam" id="NF003652">
    <property type="entry name" value="PRK05286.2-5"/>
    <property type="match status" value="1"/>
</dbReference>
<dbReference type="PROSITE" id="PS00912">
    <property type="entry name" value="DHODEHASE_2"/>
    <property type="match status" value="1"/>
</dbReference>
<name>A0A5B9MCM9_9BACT</name>
<dbReference type="RefSeq" id="WP_147866954.1">
    <property type="nucleotide sequence ID" value="NZ_CP036264.1"/>
</dbReference>
<evidence type="ECO:0000256" key="3">
    <source>
        <dbReference type="ARBA" id="ARBA00004370"/>
    </source>
</evidence>
<dbReference type="UniPathway" id="UPA00070">
    <property type="reaction ID" value="UER00946"/>
</dbReference>
<dbReference type="SUPFAM" id="SSF51395">
    <property type="entry name" value="FMN-linked oxidoreductases"/>
    <property type="match status" value="1"/>
</dbReference>
<dbReference type="GO" id="GO:0005737">
    <property type="term" value="C:cytoplasm"/>
    <property type="evidence" value="ECO:0007669"/>
    <property type="project" value="InterPro"/>
</dbReference>
<reference evidence="16 17" key="1">
    <citation type="submission" date="2019-02" db="EMBL/GenBank/DDBJ databases">
        <title>Planctomycetal bacteria perform biofilm scaping via a novel small molecule.</title>
        <authorList>
            <person name="Jeske O."/>
            <person name="Boedeker C."/>
            <person name="Wiegand S."/>
            <person name="Breitling P."/>
            <person name="Kallscheuer N."/>
            <person name="Jogler M."/>
            <person name="Rohde M."/>
            <person name="Petersen J."/>
            <person name="Medema M.H."/>
            <person name="Surup F."/>
            <person name="Jogler C."/>
        </authorList>
    </citation>
    <scope>NUCLEOTIDE SEQUENCE [LARGE SCALE GENOMIC DNA]</scope>
    <source>
        <strain evidence="16 17">Mal15</strain>
    </source>
</reference>
<dbReference type="Pfam" id="PF01180">
    <property type="entry name" value="DHO_dh"/>
    <property type="match status" value="1"/>
</dbReference>
<evidence type="ECO:0000256" key="8">
    <source>
        <dbReference type="ARBA" id="ARBA00022630"/>
    </source>
</evidence>
<evidence type="ECO:0000256" key="2">
    <source>
        <dbReference type="ARBA" id="ARBA00003125"/>
    </source>
</evidence>
<dbReference type="GO" id="GO:0006207">
    <property type="term" value="P:'de novo' pyrimidine nucleobase biosynthetic process"/>
    <property type="evidence" value="ECO:0007669"/>
    <property type="project" value="UniProtKB-UniRule"/>
</dbReference>
<evidence type="ECO:0000256" key="5">
    <source>
        <dbReference type="ARBA" id="ARBA00005359"/>
    </source>
</evidence>
<comment type="catalytic activity">
    <reaction evidence="13">
        <text>(S)-dihydroorotate + a quinone = orotate + a quinol</text>
        <dbReference type="Rhea" id="RHEA:30187"/>
        <dbReference type="ChEBI" id="CHEBI:24646"/>
        <dbReference type="ChEBI" id="CHEBI:30839"/>
        <dbReference type="ChEBI" id="CHEBI:30864"/>
        <dbReference type="ChEBI" id="CHEBI:132124"/>
        <dbReference type="EC" id="1.3.5.2"/>
    </reaction>
</comment>
<evidence type="ECO:0000256" key="1">
    <source>
        <dbReference type="ARBA" id="ARBA00001917"/>
    </source>
</evidence>
<proteinExistence type="inferred from homology"/>
<keyword evidence="12" id="KW-0472">Membrane</keyword>
<keyword evidence="9" id="KW-0288">FMN</keyword>
<dbReference type="InterPro" id="IPR013785">
    <property type="entry name" value="Aldolase_TIM"/>
</dbReference>
<evidence type="ECO:0000313" key="17">
    <source>
        <dbReference type="Proteomes" id="UP000321353"/>
    </source>
</evidence>
<dbReference type="CDD" id="cd04738">
    <property type="entry name" value="DHOD_2_like"/>
    <property type="match status" value="1"/>
</dbReference>
<comment type="subcellular location">
    <subcellularLocation>
        <location evidence="3">Membrane</location>
    </subcellularLocation>
</comment>
<accession>A0A5B9MCM9</accession>
<dbReference type="EMBL" id="CP036264">
    <property type="protein sequence ID" value="QEF97245.1"/>
    <property type="molecule type" value="Genomic_DNA"/>
</dbReference>
<dbReference type="PANTHER" id="PTHR48109:SF4">
    <property type="entry name" value="DIHYDROOROTATE DEHYDROGENASE (QUINONE), MITOCHONDRIAL"/>
    <property type="match status" value="1"/>
</dbReference>
<evidence type="ECO:0000256" key="10">
    <source>
        <dbReference type="ARBA" id="ARBA00022975"/>
    </source>
</evidence>
<evidence type="ECO:0000256" key="7">
    <source>
        <dbReference type="ARBA" id="ARBA00018366"/>
    </source>
</evidence>
<dbReference type="EC" id="1.3.5.2" evidence="6 14"/>
<evidence type="ECO:0000256" key="4">
    <source>
        <dbReference type="ARBA" id="ARBA00005161"/>
    </source>
</evidence>
<keyword evidence="8" id="KW-0285">Flavoprotein</keyword>
<dbReference type="NCBIfam" id="TIGR01036">
    <property type="entry name" value="pyrD_sub2"/>
    <property type="match status" value="1"/>
</dbReference>
<comment type="cofactor">
    <cofactor evidence="1">
        <name>FMN</name>
        <dbReference type="ChEBI" id="CHEBI:58210"/>
    </cofactor>
</comment>
<organism evidence="16 17">
    <name type="scientific">Stieleria maiorica</name>
    <dbReference type="NCBI Taxonomy" id="2795974"/>
    <lineage>
        <taxon>Bacteria</taxon>
        <taxon>Pseudomonadati</taxon>
        <taxon>Planctomycetota</taxon>
        <taxon>Planctomycetia</taxon>
        <taxon>Pirellulales</taxon>
        <taxon>Pirellulaceae</taxon>
        <taxon>Stieleria</taxon>
    </lineage>
</organism>
<gene>
    <name evidence="16" type="primary">pyrD_1</name>
    <name evidence="16" type="ORF">Mal15_12840</name>
</gene>
<dbReference type="Proteomes" id="UP000321353">
    <property type="component" value="Chromosome"/>
</dbReference>
<dbReference type="InterPro" id="IPR005720">
    <property type="entry name" value="Dihydroorotate_DH_cat"/>
</dbReference>
<dbReference type="InterPro" id="IPR005719">
    <property type="entry name" value="Dihydroorotate_DH_2"/>
</dbReference>
<evidence type="ECO:0000256" key="13">
    <source>
        <dbReference type="ARBA" id="ARBA00048639"/>
    </source>
</evidence>
<evidence type="ECO:0000256" key="11">
    <source>
        <dbReference type="ARBA" id="ARBA00023002"/>
    </source>
</evidence>
<dbReference type="AlphaFoldDB" id="A0A5B9MCM9"/>
<sequence>MIYERIVRPLLFRFDPEWAHDQSITWADRGTRVPGLIRLSSRLHRVPDPRLNIEVAGIRFENPLGLAAGYDKSGRAIGALASLGFGHVEIGSVSASPSAGNPAPRLWRLPADEAICVHYGLPNDGAAEVANHLARQPITVPLGINLVNTNHGIGAEADSADEVLDDYVTSARTLQRHASYFMLNLSCPNTQDGRAFFDQPGHLRELLDRLASIPIDVPCFLKLSPDWNDAAIDRMLQTVDPFESVQGFMFNLSPSRRTGLSTPREVWKEWPGAISGPPTADWMDRRIANLYRRMDRQRYRIIAAGGVRSAEDAYRKLRSGASLVQLLTALIYQGPGVVRRINRGLLTILKRDGISHLQDIVGADVGTM</sequence>
<dbReference type="PANTHER" id="PTHR48109">
    <property type="entry name" value="DIHYDROOROTATE DEHYDROGENASE (QUINONE), MITOCHONDRIAL-RELATED"/>
    <property type="match status" value="1"/>
</dbReference>
<dbReference type="GO" id="GO:0106430">
    <property type="term" value="F:dihydroorotate dehydrogenase (quinone) activity"/>
    <property type="evidence" value="ECO:0007669"/>
    <property type="project" value="UniProtKB-EC"/>
</dbReference>
<feature type="domain" description="Dihydroorotate dehydrogenase catalytic" evidence="15">
    <location>
        <begin position="51"/>
        <end position="349"/>
    </location>
</feature>